<name>A0A2A2JHB9_9BILA</name>
<evidence type="ECO:0000313" key="2">
    <source>
        <dbReference type="Proteomes" id="UP000218231"/>
    </source>
</evidence>
<gene>
    <name evidence="1" type="ORF">WR25_21742</name>
</gene>
<dbReference type="Proteomes" id="UP000218231">
    <property type="component" value="Unassembled WGS sequence"/>
</dbReference>
<sequence>MPFWYIWKITTTGVPTVLHTKGAQCRKVLAILLKQVVLAVSELLIPIGLRLFGNLFGSSKANAQHQNTDSIVWVVDKIAEESAFTGHRTRLSFTVARHVYHLSVSDVDAFVIGYRDEVGLHNVATFEVGIGTCGTITWSRLDDFGVGKVARFKGSFGVMFGECGKRAAMVALLRRQIAEERLVVAGFELSAIFRNFILGTIQRRMLSSKEKPVAGLEPGVRQLAVILFHVHSSRVPRSFSDNGRKLLLRRSPSVFELDAFAAKETVPIRLYFRLERHRGVGVVSGTSAKECFCESKRGNRLQKIDEDDDANNKAIGWLFRN</sequence>
<comment type="caution">
    <text evidence="1">The sequence shown here is derived from an EMBL/GenBank/DDBJ whole genome shotgun (WGS) entry which is preliminary data.</text>
</comment>
<keyword evidence="2" id="KW-1185">Reference proteome</keyword>
<protein>
    <submittedName>
        <fullName evidence="1">Uncharacterized protein</fullName>
    </submittedName>
</protein>
<dbReference type="AlphaFoldDB" id="A0A2A2JHB9"/>
<evidence type="ECO:0000313" key="1">
    <source>
        <dbReference type="EMBL" id="PAV61067.1"/>
    </source>
</evidence>
<reference evidence="1 2" key="1">
    <citation type="journal article" date="2017" name="Curr. Biol.">
        <title>Genome architecture and evolution of a unichromosomal asexual nematode.</title>
        <authorList>
            <person name="Fradin H."/>
            <person name="Zegar C."/>
            <person name="Gutwein M."/>
            <person name="Lucas J."/>
            <person name="Kovtun M."/>
            <person name="Corcoran D."/>
            <person name="Baugh L.R."/>
            <person name="Kiontke K."/>
            <person name="Gunsalus K."/>
            <person name="Fitch D.H."/>
            <person name="Piano F."/>
        </authorList>
    </citation>
    <scope>NUCLEOTIDE SEQUENCE [LARGE SCALE GENOMIC DNA]</scope>
    <source>
        <strain evidence="1">PF1309</strain>
    </source>
</reference>
<dbReference type="EMBL" id="LIAE01010436">
    <property type="protein sequence ID" value="PAV61067.1"/>
    <property type="molecule type" value="Genomic_DNA"/>
</dbReference>
<proteinExistence type="predicted"/>
<organism evidence="1 2">
    <name type="scientific">Diploscapter pachys</name>
    <dbReference type="NCBI Taxonomy" id="2018661"/>
    <lineage>
        <taxon>Eukaryota</taxon>
        <taxon>Metazoa</taxon>
        <taxon>Ecdysozoa</taxon>
        <taxon>Nematoda</taxon>
        <taxon>Chromadorea</taxon>
        <taxon>Rhabditida</taxon>
        <taxon>Rhabditina</taxon>
        <taxon>Rhabditomorpha</taxon>
        <taxon>Rhabditoidea</taxon>
        <taxon>Rhabditidae</taxon>
        <taxon>Diploscapter</taxon>
    </lineage>
</organism>
<accession>A0A2A2JHB9</accession>